<sequence>MWDQMRIKALFIAPYAAMENLIETCRAEEKDLDLQIRVGNLQEGVAIAKQAEAEGVDVIISRGGTAKLIGEAVDIPVVDVHVSGYDMLRVLTLANDFPRKKAIVGFPAITLGAKAIIDLLEIPIDIFTIHDEDETESLLRKLKEEGYQLIMGDVVTFETASRLGLVGILIQSGREAIFDAFQEAKTVSRWMMKNRLEIERLKAVLQVTAGDVMVLSENGQVVYEQWKHFDSRPVPHVGLDHHAFRETAAVRETSHASDAEGRPLKIVKTRVAVENGAYLVCEFSRVHMNSPAEAVLQVKTGTPPLIIHQSEAMDTCLSMIDRCLSASRFVLIGPRGAGKELIARYIHDRKFSGEGLLASVQAADMLALEPDEVDAEIKTLHIHALDMMDNSLRAELWRRMDAFQGKGITLIFSMVEEQHLWGAYEDGIVRIHVPALAERKEDIRELVTSFLLYFNQTQGTSAIKMTDKGLALLMDYSWPGNVSELRALLQEAVLLEKGYVIEHALVEQLLQRKGEAAGTISGELLNGTLEQIEKAIIEKVLEQEGFNQTKAAKRLNINRSTLWRKLKD</sequence>
<dbReference type="Pfam" id="PF00158">
    <property type="entry name" value="Sigma54_activat"/>
    <property type="match status" value="1"/>
</dbReference>
<comment type="caution">
    <text evidence="6">The sequence shown here is derived from an EMBL/GenBank/DDBJ whole genome shotgun (WGS) entry which is preliminary data.</text>
</comment>
<name>A0ABQ4LN26_9BACL</name>
<dbReference type="InterPro" id="IPR058031">
    <property type="entry name" value="AAA_lid_NorR"/>
</dbReference>
<dbReference type="InterPro" id="IPR027417">
    <property type="entry name" value="P-loop_NTPase"/>
</dbReference>
<dbReference type="InterPro" id="IPR002197">
    <property type="entry name" value="HTH_Fis"/>
</dbReference>
<dbReference type="Gene3D" id="3.40.50.2300">
    <property type="match status" value="1"/>
</dbReference>
<evidence type="ECO:0000256" key="2">
    <source>
        <dbReference type="ARBA" id="ARBA00022840"/>
    </source>
</evidence>
<dbReference type="Gene3D" id="1.10.10.60">
    <property type="entry name" value="Homeodomain-like"/>
    <property type="match status" value="1"/>
</dbReference>
<dbReference type="SUPFAM" id="SSF52540">
    <property type="entry name" value="P-loop containing nucleoside triphosphate hydrolases"/>
    <property type="match status" value="1"/>
</dbReference>
<dbReference type="SUPFAM" id="SSF46689">
    <property type="entry name" value="Homeodomain-like"/>
    <property type="match status" value="1"/>
</dbReference>
<keyword evidence="4" id="KW-0804">Transcription</keyword>
<accession>A0ABQ4LN26</accession>
<gene>
    <name evidence="6" type="ORF">J21TS7_57360</name>
</gene>
<keyword evidence="1" id="KW-0547">Nucleotide-binding</keyword>
<dbReference type="EMBL" id="BORU01000004">
    <property type="protein sequence ID" value="GIO57418.1"/>
    <property type="molecule type" value="Genomic_DNA"/>
</dbReference>
<dbReference type="PANTHER" id="PTHR32071">
    <property type="entry name" value="TRANSCRIPTIONAL REGULATORY PROTEIN"/>
    <property type="match status" value="1"/>
</dbReference>
<dbReference type="Gene3D" id="1.10.8.60">
    <property type="match status" value="1"/>
</dbReference>
<dbReference type="InterPro" id="IPR010524">
    <property type="entry name" value="Sig_transdc_resp-reg_PrpR_N"/>
</dbReference>
<evidence type="ECO:0000313" key="7">
    <source>
        <dbReference type="Proteomes" id="UP000676601"/>
    </source>
</evidence>
<keyword evidence="2" id="KW-0067">ATP-binding</keyword>
<evidence type="ECO:0000313" key="6">
    <source>
        <dbReference type="EMBL" id="GIO57418.1"/>
    </source>
</evidence>
<keyword evidence="7" id="KW-1185">Reference proteome</keyword>
<evidence type="ECO:0000256" key="4">
    <source>
        <dbReference type="ARBA" id="ARBA00023163"/>
    </source>
</evidence>
<protein>
    <submittedName>
        <fullName evidence="6">Sigma-54-dependent Fis family transcriptional regulator</fullName>
    </submittedName>
</protein>
<keyword evidence="3" id="KW-0805">Transcription regulation</keyword>
<dbReference type="PROSITE" id="PS50045">
    <property type="entry name" value="SIGMA54_INTERACT_4"/>
    <property type="match status" value="1"/>
</dbReference>
<dbReference type="Pfam" id="PF02954">
    <property type="entry name" value="HTH_8"/>
    <property type="match status" value="1"/>
</dbReference>
<dbReference type="PRINTS" id="PR01590">
    <property type="entry name" value="HTHFIS"/>
</dbReference>
<evidence type="ECO:0000259" key="5">
    <source>
        <dbReference type="PROSITE" id="PS50045"/>
    </source>
</evidence>
<dbReference type="SUPFAM" id="SSF159800">
    <property type="entry name" value="PrpR receptor domain-like"/>
    <property type="match status" value="1"/>
</dbReference>
<dbReference type="Pfam" id="PF25601">
    <property type="entry name" value="AAA_lid_14"/>
    <property type="match status" value="1"/>
</dbReference>
<dbReference type="PANTHER" id="PTHR32071:SF121">
    <property type="entry name" value="SIGMA L-DEPENDENT TRANSCRIPTIONAL REGULATOR YQIR-RELATED"/>
    <property type="match status" value="1"/>
</dbReference>
<organism evidence="6 7">
    <name type="scientific">Paenibacillus cineris</name>
    <dbReference type="NCBI Taxonomy" id="237530"/>
    <lineage>
        <taxon>Bacteria</taxon>
        <taxon>Bacillati</taxon>
        <taxon>Bacillota</taxon>
        <taxon>Bacilli</taxon>
        <taxon>Bacillales</taxon>
        <taxon>Paenibacillaceae</taxon>
        <taxon>Paenibacillus</taxon>
    </lineage>
</organism>
<evidence type="ECO:0000256" key="1">
    <source>
        <dbReference type="ARBA" id="ARBA00022741"/>
    </source>
</evidence>
<dbReference type="Gene3D" id="3.40.50.300">
    <property type="entry name" value="P-loop containing nucleotide triphosphate hydrolases"/>
    <property type="match status" value="1"/>
</dbReference>
<proteinExistence type="predicted"/>
<dbReference type="InterPro" id="IPR009057">
    <property type="entry name" value="Homeodomain-like_sf"/>
</dbReference>
<evidence type="ECO:0000256" key="3">
    <source>
        <dbReference type="ARBA" id="ARBA00023015"/>
    </source>
</evidence>
<reference evidence="6 7" key="1">
    <citation type="submission" date="2021-03" db="EMBL/GenBank/DDBJ databases">
        <title>Antimicrobial resistance genes in bacteria isolated from Japanese honey, and their potential for conferring macrolide and lincosamide resistance in the American foulbrood pathogen Paenibacillus larvae.</title>
        <authorList>
            <person name="Okamoto M."/>
            <person name="Kumagai M."/>
            <person name="Kanamori H."/>
            <person name="Takamatsu D."/>
        </authorList>
    </citation>
    <scope>NUCLEOTIDE SEQUENCE [LARGE SCALE GENOMIC DNA]</scope>
    <source>
        <strain evidence="6 7">J21TS7</strain>
    </source>
</reference>
<feature type="domain" description="Sigma-54 factor interaction" evidence="5">
    <location>
        <begin position="424"/>
        <end position="494"/>
    </location>
</feature>
<dbReference type="Proteomes" id="UP000676601">
    <property type="component" value="Unassembled WGS sequence"/>
</dbReference>
<dbReference type="InterPro" id="IPR002078">
    <property type="entry name" value="Sigma_54_int"/>
</dbReference>
<dbReference type="Gene3D" id="3.40.50.10660">
    <property type="entry name" value="PrpR receptor domain-like"/>
    <property type="match status" value="1"/>
</dbReference>
<dbReference type="Pfam" id="PF06506">
    <property type="entry name" value="PrpR_N"/>
    <property type="match status" value="1"/>
</dbReference>